<dbReference type="EMBL" id="UGQL01000001">
    <property type="protein sequence ID" value="STZ27200.1"/>
    <property type="molecule type" value="Genomic_DNA"/>
</dbReference>
<reference evidence="2 3" key="1">
    <citation type="submission" date="2018-06" db="EMBL/GenBank/DDBJ databases">
        <authorList>
            <consortium name="Pathogen Informatics"/>
            <person name="Doyle S."/>
        </authorList>
    </citation>
    <scope>NUCLEOTIDE SEQUENCE [LARGE SCALE GENOMIC DNA]</scope>
    <source>
        <strain evidence="2 3">NCTC11179</strain>
    </source>
</reference>
<feature type="domain" description="N-acetyltransferase" evidence="1">
    <location>
        <begin position="41"/>
        <end position="134"/>
    </location>
</feature>
<dbReference type="Gene3D" id="3.40.630.30">
    <property type="match status" value="1"/>
</dbReference>
<dbReference type="SUPFAM" id="SSF55729">
    <property type="entry name" value="Acyl-CoA N-acyltransferases (Nat)"/>
    <property type="match status" value="1"/>
</dbReference>
<dbReference type="RefSeq" id="WP_115090181.1">
    <property type="nucleotide sequence ID" value="NZ_CP068107.1"/>
</dbReference>
<evidence type="ECO:0000313" key="2">
    <source>
        <dbReference type="EMBL" id="STZ27200.1"/>
    </source>
</evidence>
<dbReference type="CDD" id="cd04301">
    <property type="entry name" value="NAT_SF"/>
    <property type="match status" value="1"/>
</dbReference>
<dbReference type="InterPro" id="IPR016181">
    <property type="entry name" value="Acyl_CoA_acyltransferase"/>
</dbReference>
<dbReference type="GO" id="GO:0016747">
    <property type="term" value="F:acyltransferase activity, transferring groups other than amino-acyl groups"/>
    <property type="evidence" value="ECO:0007669"/>
    <property type="project" value="InterPro"/>
</dbReference>
<proteinExistence type="predicted"/>
<evidence type="ECO:0000313" key="3">
    <source>
        <dbReference type="Proteomes" id="UP000255024"/>
    </source>
</evidence>
<dbReference type="Pfam" id="PF00583">
    <property type="entry name" value="Acetyltransf_1"/>
    <property type="match status" value="1"/>
</dbReference>
<gene>
    <name evidence="2" type="ORF">NCTC11179_00733</name>
</gene>
<keyword evidence="3" id="KW-1185">Reference proteome</keyword>
<sequence length="159" mass="18511">MVTLQPYISEYYDDLTTYCLDEEQTQFSMIPQQILNNPEVLAKVERTQYCILYHAKPVGFFSLDTSTDRLVYTSNQHAILLRALSLNPQYQGKGIAKQAMLLLPDFVKTHYPSIDEIVFGVNFENEQAYQLYLKTHYRDTQKVYQGVKGPQRVMSQKIK</sequence>
<keyword evidence="2" id="KW-0808">Transferase</keyword>
<evidence type="ECO:0000259" key="1">
    <source>
        <dbReference type="Pfam" id="PF00583"/>
    </source>
</evidence>
<protein>
    <submittedName>
        <fullName evidence="2">Ribosomal-protein-alanine acetyltransferase</fullName>
    </submittedName>
</protein>
<dbReference type="InterPro" id="IPR000182">
    <property type="entry name" value="GNAT_dom"/>
</dbReference>
<name>A0A378RNF1_MYROD</name>
<accession>A0A378RNF1</accession>
<organism evidence="2 3">
    <name type="scientific">Myroides odoratus</name>
    <name type="common">Flavobacterium odoratum</name>
    <dbReference type="NCBI Taxonomy" id="256"/>
    <lineage>
        <taxon>Bacteria</taxon>
        <taxon>Pseudomonadati</taxon>
        <taxon>Bacteroidota</taxon>
        <taxon>Flavobacteriia</taxon>
        <taxon>Flavobacteriales</taxon>
        <taxon>Flavobacteriaceae</taxon>
        <taxon>Myroides</taxon>
    </lineage>
</organism>
<dbReference type="AlphaFoldDB" id="A0A378RNF1"/>
<dbReference type="Proteomes" id="UP000255024">
    <property type="component" value="Unassembled WGS sequence"/>
</dbReference>